<reference evidence="1 2" key="1">
    <citation type="journal article" date="2018" name="PLoS Genet.">
        <title>Population sequencing reveals clonal diversity and ancestral inbreeding in the grapevine cultivar Chardonnay.</title>
        <authorList>
            <person name="Roach M.J."/>
            <person name="Johnson D.L."/>
            <person name="Bohlmann J."/>
            <person name="van Vuuren H.J."/>
            <person name="Jones S.J."/>
            <person name="Pretorius I.S."/>
            <person name="Schmidt S.A."/>
            <person name="Borneman A.R."/>
        </authorList>
    </citation>
    <scope>NUCLEOTIDE SEQUENCE [LARGE SCALE GENOMIC DNA]</scope>
    <source>
        <strain evidence="2">cv. Chardonnay</strain>
        <tissue evidence="1">Leaf</tissue>
    </source>
</reference>
<accession>A0A438D9L6</accession>
<dbReference type="EMBL" id="QGNW01001726">
    <property type="protein sequence ID" value="RVW32146.1"/>
    <property type="molecule type" value="Genomic_DNA"/>
</dbReference>
<evidence type="ECO:0000313" key="2">
    <source>
        <dbReference type="Proteomes" id="UP000288805"/>
    </source>
</evidence>
<gene>
    <name evidence="1" type="ORF">CK203_080593</name>
</gene>
<protein>
    <submittedName>
        <fullName evidence="1">Uncharacterized protein</fullName>
    </submittedName>
</protein>
<dbReference type="OrthoDB" id="9970435at2759"/>
<proteinExistence type="predicted"/>
<name>A0A438D9L6_VITVI</name>
<dbReference type="Proteomes" id="UP000288805">
    <property type="component" value="Unassembled WGS sequence"/>
</dbReference>
<sequence>MGMSQTGGKMEGWLYLIRFNRFGLQYLRKRYLILRDNCLRGFRSMPISEEEVLSSFLFHDLMRQTTLFGFFVQ</sequence>
<dbReference type="AlphaFoldDB" id="A0A438D9L6"/>
<comment type="caution">
    <text evidence="1">The sequence shown here is derived from an EMBL/GenBank/DDBJ whole genome shotgun (WGS) entry which is preliminary data.</text>
</comment>
<evidence type="ECO:0000313" key="1">
    <source>
        <dbReference type="EMBL" id="RVW32146.1"/>
    </source>
</evidence>
<organism evidence="1 2">
    <name type="scientific">Vitis vinifera</name>
    <name type="common">Grape</name>
    <dbReference type="NCBI Taxonomy" id="29760"/>
    <lineage>
        <taxon>Eukaryota</taxon>
        <taxon>Viridiplantae</taxon>
        <taxon>Streptophyta</taxon>
        <taxon>Embryophyta</taxon>
        <taxon>Tracheophyta</taxon>
        <taxon>Spermatophyta</taxon>
        <taxon>Magnoliopsida</taxon>
        <taxon>eudicotyledons</taxon>
        <taxon>Gunneridae</taxon>
        <taxon>Pentapetalae</taxon>
        <taxon>rosids</taxon>
        <taxon>Vitales</taxon>
        <taxon>Vitaceae</taxon>
        <taxon>Viteae</taxon>
        <taxon>Vitis</taxon>
    </lineage>
</organism>